<dbReference type="Proteomes" id="UP000228930">
    <property type="component" value="Unassembled WGS sequence"/>
</dbReference>
<organism evidence="5 6">
    <name type="scientific">Bradyrhizobium nitroreducens</name>
    <dbReference type="NCBI Taxonomy" id="709803"/>
    <lineage>
        <taxon>Bacteria</taxon>
        <taxon>Pseudomonadati</taxon>
        <taxon>Pseudomonadota</taxon>
        <taxon>Alphaproteobacteria</taxon>
        <taxon>Hyphomicrobiales</taxon>
        <taxon>Nitrobacteraceae</taxon>
        <taxon>Bradyrhizobium</taxon>
    </lineage>
</organism>
<dbReference type="PANTHER" id="PTHR24567">
    <property type="entry name" value="CRP FAMILY TRANSCRIPTIONAL REGULATORY PROTEIN"/>
    <property type="match status" value="1"/>
</dbReference>
<evidence type="ECO:0000256" key="1">
    <source>
        <dbReference type="ARBA" id="ARBA00023015"/>
    </source>
</evidence>
<reference evidence="5 6" key="1">
    <citation type="submission" date="2015-06" db="EMBL/GenBank/DDBJ databases">
        <title>Comparative genome analysis of nirS-carrying Bradyrhizobium sp. strains.</title>
        <authorList>
            <person name="Ishii S."/>
            <person name="Jang J."/>
            <person name="Nishizawa T."/>
            <person name="Senoo K."/>
        </authorList>
    </citation>
    <scope>NUCLEOTIDE SEQUENCE [LARGE SCALE GENOMIC DNA]</scope>
    <source>
        <strain evidence="5 6">TSA1</strain>
    </source>
</reference>
<name>A0A2M6U435_9BRAD</name>
<gene>
    <name evidence="5" type="ORF">TSA1_00115</name>
</gene>
<dbReference type="RefSeq" id="WP_100174569.1">
    <property type="nucleotide sequence ID" value="NZ_LFJC01000003.1"/>
</dbReference>
<dbReference type="InterPro" id="IPR018490">
    <property type="entry name" value="cNMP-bd_dom_sf"/>
</dbReference>
<dbReference type="Gene3D" id="2.60.120.10">
    <property type="entry name" value="Jelly Rolls"/>
    <property type="match status" value="1"/>
</dbReference>
<comment type="caution">
    <text evidence="5">The sequence shown here is derived from an EMBL/GenBank/DDBJ whole genome shotgun (WGS) entry which is preliminary data.</text>
</comment>
<dbReference type="InterPro" id="IPR050397">
    <property type="entry name" value="Env_Response_Regulators"/>
</dbReference>
<dbReference type="EMBL" id="LFJC01000003">
    <property type="protein sequence ID" value="PIS99341.1"/>
    <property type="molecule type" value="Genomic_DNA"/>
</dbReference>
<feature type="domain" description="HTH crp-type" evidence="4">
    <location>
        <begin position="139"/>
        <end position="205"/>
    </location>
</feature>
<evidence type="ECO:0000256" key="3">
    <source>
        <dbReference type="ARBA" id="ARBA00023163"/>
    </source>
</evidence>
<evidence type="ECO:0000313" key="6">
    <source>
        <dbReference type="Proteomes" id="UP000228930"/>
    </source>
</evidence>
<dbReference type="SUPFAM" id="SSF46785">
    <property type="entry name" value="Winged helix' DNA-binding domain"/>
    <property type="match status" value="1"/>
</dbReference>
<dbReference type="InterPro" id="IPR012318">
    <property type="entry name" value="HTH_CRP"/>
</dbReference>
<evidence type="ECO:0000259" key="4">
    <source>
        <dbReference type="PROSITE" id="PS51063"/>
    </source>
</evidence>
<dbReference type="SUPFAM" id="SSF51206">
    <property type="entry name" value="cAMP-binding domain-like"/>
    <property type="match status" value="1"/>
</dbReference>
<keyword evidence="3" id="KW-0804">Transcription</keyword>
<evidence type="ECO:0000256" key="2">
    <source>
        <dbReference type="ARBA" id="ARBA00023125"/>
    </source>
</evidence>
<dbReference type="InterPro" id="IPR014710">
    <property type="entry name" value="RmlC-like_jellyroll"/>
</dbReference>
<dbReference type="PANTHER" id="PTHR24567:SF74">
    <property type="entry name" value="HTH-TYPE TRANSCRIPTIONAL REGULATOR ARCR"/>
    <property type="match status" value="1"/>
</dbReference>
<dbReference type="GO" id="GO:0005829">
    <property type="term" value="C:cytosol"/>
    <property type="evidence" value="ECO:0007669"/>
    <property type="project" value="TreeGrafter"/>
</dbReference>
<keyword evidence="6" id="KW-1185">Reference proteome</keyword>
<sequence length="239" mass="26012">MKNLLLRQLSEADLKILEPHLKTVAFEQHSLLFEADQEIRSVYFPAGAVISLVVTLSTGEMIETAMVGIDGVVGAAAALDGRMSLCRGIVQLGGNIVVCNIDALKTAALQSSRLLALLMRHEQAVYAQAQQSAACFASHSVQARLCRWLLRARDLSGSDQLQFTQEYLGQMLGVRRSSVTVVARTLQAAGLIRYARGKIRILDAEGLEEGTCECYAAVRARYEQLLGTDTTKRIDAISS</sequence>
<dbReference type="GO" id="GO:0003700">
    <property type="term" value="F:DNA-binding transcription factor activity"/>
    <property type="evidence" value="ECO:0007669"/>
    <property type="project" value="TreeGrafter"/>
</dbReference>
<dbReference type="PROSITE" id="PS51063">
    <property type="entry name" value="HTH_CRP_2"/>
    <property type="match status" value="1"/>
</dbReference>
<proteinExistence type="predicted"/>
<keyword evidence="1" id="KW-0805">Transcription regulation</keyword>
<evidence type="ECO:0000313" key="5">
    <source>
        <dbReference type="EMBL" id="PIS99341.1"/>
    </source>
</evidence>
<dbReference type="GO" id="GO:0003677">
    <property type="term" value="F:DNA binding"/>
    <property type="evidence" value="ECO:0007669"/>
    <property type="project" value="UniProtKB-KW"/>
</dbReference>
<accession>A0A2M6U435</accession>
<keyword evidence="2" id="KW-0238">DNA-binding</keyword>
<dbReference type="InterPro" id="IPR036390">
    <property type="entry name" value="WH_DNA-bd_sf"/>
</dbReference>
<protein>
    <submittedName>
        <fullName evidence="5">Cyclic nucleotide-binding protein</fullName>
    </submittedName>
</protein>
<dbReference type="Pfam" id="PF13545">
    <property type="entry name" value="HTH_Crp_2"/>
    <property type="match status" value="1"/>
</dbReference>
<dbReference type="AlphaFoldDB" id="A0A2M6U435"/>